<reference evidence="1" key="1">
    <citation type="submission" date="2021-11" db="EMBL/GenBank/DDBJ databases">
        <authorList>
            <consortium name="Genoscope - CEA"/>
            <person name="William W."/>
        </authorList>
    </citation>
    <scope>NUCLEOTIDE SEQUENCE</scope>
</reference>
<dbReference type="EMBL" id="CAKKNE010000005">
    <property type="protein sequence ID" value="CAH0378060.1"/>
    <property type="molecule type" value="Genomic_DNA"/>
</dbReference>
<accession>A0A8J2SV34</accession>
<comment type="caution">
    <text evidence="1">The sequence shown here is derived from an EMBL/GenBank/DDBJ whole genome shotgun (WGS) entry which is preliminary data.</text>
</comment>
<keyword evidence="2" id="KW-1185">Reference proteome</keyword>
<protein>
    <submittedName>
        <fullName evidence="1">Uncharacterized protein</fullName>
    </submittedName>
</protein>
<dbReference type="Proteomes" id="UP000789595">
    <property type="component" value="Unassembled WGS sequence"/>
</dbReference>
<organism evidence="1 2">
    <name type="scientific">Pelagomonas calceolata</name>
    <dbReference type="NCBI Taxonomy" id="35677"/>
    <lineage>
        <taxon>Eukaryota</taxon>
        <taxon>Sar</taxon>
        <taxon>Stramenopiles</taxon>
        <taxon>Ochrophyta</taxon>
        <taxon>Pelagophyceae</taxon>
        <taxon>Pelagomonadales</taxon>
        <taxon>Pelagomonadaceae</taxon>
        <taxon>Pelagomonas</taxon>
    </lineage>
</organism>
<dbReference type="AlphaFoldDB" id="A0A8J2SV34"/>
<proteinExistence type="predicted"/>
<sequence length="61" mass="6882">MSARGCVFREPRGYVAGALPVNFWCRSTDMMNCEFVNHFVCSFGSFSCCVCGVRRSSLFVR</sequence>
<evidence type="ECO:0000313" key="2">
    <source>
        <dbReference type="Proteomes" id="UP000789595"/>
    </source>
</evidence>
<evidence type="ECO:0000313" key="1">
    <source>
        <dbReference type="EMBL" id="CAH0378060.1"/>
    </source>
</evidence>
<name>A0A8J2SV34_9STRA</name>
<gene>
    <name evidence="1" type="ORF">PECAL_5P25800</name>
</gene>